<keyword evidence="8" id="KW-1185">Reference proteome</keyword>
<dbReference type="CDD" id="cd03214">
    <property type="entry name" value="ABC_Iron-Siderophores_B12_Hemin"/>
    <property type="match status" value="1"/>
</dbReference>
<dbReference type="Gene3D" id="3.40.50.300">
    <property type="entry name" value="P-loop containing nucleotide triphosphate hydrolases"/>
    <property type="match status" value="1"/>
</dbReference>
<gene>
    <name evidence="7" type="ORF">DI392_01645</name>
</gene>
<keyword evidence="4" id="KW-1278">Translocase</keyword>
<evidence type="ECO:0000256" key="1">
    <source>
        <dbReference type="ARBA" id="ARBA00022448"/>
    </source>
</evidence>
<dbReference type="PANTHER" id="PTHR42794">
    <property type="entry name" value="HEMIN IMPORT ATP-BINDING PROTEIN HMUV"/>
    <property type="match status" value="1"/>
</dbReference>
<dbReference type="AlphaFoldDB" id="A0A2U3BE04"/>
<name>A0A2U3BE04_9VIBR</name>
<evidence type="ECO:0000256" key="3">
    <source>
        <dbReference type="ARBA" id="ARBA00022840"/>
    </source>
</evidence>
<accession>A0A2U3BE04</accession>
<organism evidence="7 8">
    <name type="scientific">Vibrio albus</name>
    <dbReference type="NCBI Taxonomy" id="2200953"/>
    <lineage>
        <taxon>Bacteria</taxon>
        <taxon>Pseudomonadati</taxon>
        <taxon>Pseudomonadota</taxon>
        <taxon>Gammaproteobacteria</taxon>
        <taxon>Vibrionales</taxon>
        <taxon>Vibrionaceae</taxon>
        <taxon>Vibrio</taxon>
    </lineage>
</organism>
<comment type="caution">
    <text evidence="7">The sequence shown here is derived from an EMBL/GenBank/DDBJ whole genome shotgun (WGS) entry which is preliminary data.</text>
</comment>
<keyword evidence="3 7" id="KW-0067">ATP-binding</keyword>
<dbReference type="RefSeq" id="WP_109318162.1">
    <property type="nucleotide sequence ID" value="NZ_QFWT01000001.1"/>
</dbReference>
<dbReference type="NCBIfam" id="NF010068">
    <property type="entry name" value="PRK13548.1"/>
    <property type="match status" value="1"/>
</dbReference>
<dbReference type="OrthoDB" id="5292475at2"/>
<dbReference type="EMBL" id="QFWT01000001">
    <property type="protein sequence ID" value="PWI35010.1"/>
    <property type="molecule type" value="Genomic_DNA"/>
</dbReference>
<dbReference type="InterPro" id="IPR003439">
    <property type="entry name" value="ABC_transporter-like_ATP-bd"/>
</dbReference>
<dbReference type="GO" id="GO:0016887">
    <property type="term" value="F:ATP hydrolysis activity"/>
    <property type="evidence" value="ECO:0007669"/>
    <property type="project" value="InterPro"/>
</dbReference>
<dbReference type="Proteomes" id="UP000245362">
    <property type="component" value="Unassembled WGS sequence"/>
</dbReference>
<sequence length="258" mass="28392">MNTVSIRASNINVTMGTHPILHDVSISFRKGELTILLGPNGAGKSSFLKAVTQEWPANGNISYFGKDASQWNKTVLARHLGVLPQSSSLTFNFTAREVVELGALPLKASQPMIQDIAIRTMQQTDILHLADRLYPSLSGGEKQRVHLARVLTQLEQSGKDKILLLDEPTSALDLSHQHNTLKLAKSLARQGASVIAVIHDLNLAAQYADRILVMNHGQLVTDGTPWEVLTEQTIRDVYHWEVTVIPHPSSSYPVILSQ</sequence>
<evidence type="ECO:0000256" key="4">
    <source>
        <dbReference type="ARBA" id="ARBA00022967"/>
    </source>
</evidence>
<evidence type="ECO:0000313" key="8">
    <source>
        <dbReference type="Proteomes" id="UP000245362"/>
    </source>
</evidence>
<comment type="function">
    <text evidence="5">Part of the ABC transporter complex HmuTUV involved in hemin import. Responsible for energy coupling to the transport system.</text>
</comment>
<dbReference type="PROSITE" id="PS50893">
    <property type="entry name" value="ABC_TRANSPORTER_2"/>
    <property type="match status" value="1"/>
</dbReference>
<dbReference type="SUPFAM" id="SSF52540">
    <property type="entry name" value="P-loop containing nucleoside triphosphate hydrolases"/>
    <property type="match status" value="1"/>
</dbReference>
<evidence type="ECO:0000256" key="2">
    <source>
        <dbReference type="ARBA" id="ARBA00022741"/>
    </source>
</evidence>
<evidence type="ECO:0000313" key="7">
    <source>
        <dbReference type="EMBL" id="PWI35010.1"/>
    </source>
</evidence>
<dbReference type="GO" id="GO:0005524">
    <property type="term" value="F:ATP binding"/>
    <property type="evidence" value="ECO:0007669"/>
    <property type="project" value="UniProtKB-KW"/>
</dbReference>
<dbReference type="InterPro" id="IPR027417">
    <property type="entry name" value="P-loop_NTPase"/>
</dbReference>
<keyword evidence="1" id="KW-0813">Transport</keyword>
<evidence type="ECO:0000256" key="5">
    <source>
        <dbReference type="ARBA" id="ARBA00037066"/>
    </source>
</evidence>
<reference evidence="7 8" key="1">
    <citation type="submission" date="2018-05" db="EMBL/GenBank/DDBJ databases">
        <title>Vibrio limimaris sp. nov., isolated from marine sediment.</title>
        <authorList>
            <person name="Li C.-M."/>
        </authorList>
    </citation>
    <scope>NUCLEOTIDE SEQUENCE [LARGE SCALE GENOMIC DNA]</scope>
    <source>
        <strain evidence="7 8">E4404</strain>
    </source>
</reference>
<protein>
    <submittedName>
        <fullName evidence="7">Heme ABC transporter ATP-binding protein</fullName>
    </submittedName>
</protein>
<dbReference type="Pfam" id="PF00005">
    <property type="entry name" value="ABC_tran"/>
    <property type="match status" value="1"/>
</dbReference>
<keyword evidence="2" id="KW-0547">Nucleotide-binding</keyword>
<dbReference type="InterPro" id="IPR003593">
    <property type="entry name" value="AAA+_ATPase"/>
</dbReference>
<dbReference type="PANTHER" id="PTHR42794:SF1">
    <property type="entry name" value="HEMIN IMPORT ATP-BINDING PROTEIN HMUV"/>
    <property type="match status" value="1"/>
</dbReference>
<proteinExistence type="predicted"/>
<dbReference type="SMART" id="SM00382">
    <property type="entry name" value="AAA"/>
    <property type="match status" value="1"/>
</dbReference>
<evidence type="ECO:0000259" key="6">
    <source>
        <dbReference type="PROSITE" id="PS50893"/>
    </source>
</evidence>
<feature type="domain" description="ABC transporter" evidence="6">
    <location>
        <begin position="6"/>
        <end position="241"/>
    </location>
</feature>